<name>A0A917AY15_9MICC</name>
<reference evidence="3" key="1">
    <citation type="journal article" date="2014" name="Int. J. Syst. Evol. Microbiol.">
        <title>Complete genome sequence of Corynebacterium casei LMG S-19264T (=DSM 44701T), isolated from a smear-ripened cheese.</title>
        <authorList>
            <consortium name="US DOE Joint Genome Institute (JGI-PGF)"/>
            <person name="Walter F."/>
            <person name="Albersmeier A."/>
            <person name="Kalinowski J."/>
            <person name="Ruckert C."/>
        </authorList>
    </citation>
    <scope>NUCLEOTIDE SEQUENCE</scope>
    <source>
        <strain evidence="3">CGMCC 1.15388</strain>
    </source>
</reference>
<reference evidence="3" key="2">
    <citation type="submission" date="2020-09" db="EMBL/GenBank/DDBJ databases">
        <authorList>
            <person name="Sun Q."/>
            <person name="Zhou Y."/>
        </authorList>
    </citation>
    <scope>NUCLEOTIDE SEQUENCE</scope>
    <source>
        <strain evidence="3">CGMCC 1.15388</strain>
    </source>
</reference>
<dbReference type="SUPFAM" id="SSF53098">
    <property type="entry name" value="Ribonuclease H-like"/>
    <property type="match status" value="1"/>
</dbReference>
<dbReference type="InterPro" id="IPR036397">
    <property type="entry name" value="RNaseH_sf"/>
</dbReference>
<feature type="domain" description="Integrase catalytic" evidence="2">
    <location>
        <begin position="128"/>
        <end position="294"/>
    </location>
</feature>
<evidence type="ECO:0000259" key="2">
    <source>
        <dbReference type="PROSITE" id="PS50994"/>
    </source>
</evidence>
<dbReference type="EMBL" id="BMIS01000035">
    <property type="protein sequence ID" value="GGE79374.1"/>
    <property type="molecule type" value="Genomic_DNA"/>
</dbReference>
<dbReference type="PANTHER" id="PTHR46889">
    <property type="entry name" value="TRANSPOSASE INSF FOR INSERTION SEQUENCE IS3B-RELATED"/>
    <property type="match status" value="1"/>
</dbReference>
<dbReference type="NCBIfam" id="NF033516">
    <property type="entry name" value="transpos_IS3"/>
    <property type="match status" value="1"/>
</dbReference>
<dbReference type="PANTHER" id="PTHR46889:SF5">
    <property type="entry name" value="INTEGRASE PROTEIN"/>
    <property type="match status" value="1"/>
</dbReference>
<dbReference type="InterPro" id="IPR025948">
    <property type="entry name" value="HTH-like_dom"/>
</dbReference>
<dbReference type="Pfam" id="PF13276">
    <property type="entry name" value="HTH_21"/>
    <property type="match status" value="1"/>
</dbReference>
<evidence type="ECO:0000313" key="3">
    <source>
        <dbReference type="EMBL" id="GGE79374.1"/>
    </source>
</evidence>
<comment type="caution">
    <text evidence="3">The sequence shown here is derived from an EMBL/GenBank/DDBJ whole genome shotgun (WGS) entry which is preliminary data.</text>
</comment>
<evidence type="ECO:0000256" key="1">
    <source>
        <dbReference type="ARBA" id="ARBA00002286"/>
    </source>
</evidence>
<dbReference type="Pfam" id="PF13333">
    <property type="entry name" value="rve_2"/>
    <property type="match status" value="1"/>
</dbReference>
<dbReference type="InterPro" id="IPR001584">
    <property type="entry name" value="Integrase_cat-core"/>
</dbReference>
<dbReference type="InterPro" id="IPR050900">
    <property type="entry name" value="Transposase_IS3/IS150/IS904"/>
</dbReference>
<dbReference type="InterPro" id="IPR012337">
    <property type="entry name" value="RNaseH-like_sf"/>
</dbReference>
<keyword evidence="4" id="KW-1185">Reference proteome</keyword>
<dbReference type="GO" id="GO:0003676">
    <property type="term" value="F:nucleic acid binding"/>
    <property type="evidence" value="ECO:0007669"/>
    <property type="project" value="InterPro"/>
</dbReference>
<protein>
    <submittedName>
        <fullName evidence="3">Transposase for insertion sequence element IS986/IS6110</fullName>
    </submittedName>
</protein>
<accession>A0A917AY15</accession>
<dbReference type="PROSITE" id="PS50994">
    <property type="entry name" value="INTEGRASE"/>
    <property type="match status" value="1"/>
</dbReference>
<proteinExistence type="predicted"/>
<dbReference type="GO" id="GO:0015074">
    <property type="term" value="P:DNA integration"/>
    <property type="evidence" value="ECO:0007669"/>
    <property type="project" value="InterPro"/>
</dbReference>
<comment type="function">
    <text evidence="1">Involved in the transposition of the insertion sequence.</text>
</comment>
<dbReference type="InterPro" id="IPR048020">
    <property type="entry name" value="Transpos_IS3"/>
</dbReference>
<dbReference type="AlphaFoldDB" id="A0A917AY15"/>
<dbReference type="Pfam" id="PF00665">
    <property type="entry name" value="rve"/>
    <property type="match status" value="1"/>
</dbReference>
<dbReference type="Gene3D" id="3.30.420.10">
    <property type="entry name" value="Ribonuclease H-like superfamily/Ribonuclease H"/>
    <property type="match status" value="1"/>
</dbReference>
<dbReference type="Proteomes" id="UP000633136">
    <property type="component" value="Unassembled WGS sequence"/>
</dbReference>
<gene>
    <name evidence="3" type="ORF">GCM10011401_28270</name>
</gene>
<sequence length="308" mass="34865">MIRFIDEHRDRFGVEPICRVLGDEAEGGFITSRGYRAAKARVRSARALKDDLLIPEIQRIHAANYGVYGVRKMWHALRREGWEIGRDQTARLMRAAGVEGAVRGRKPRTTVAAPVPDHRPDLVERNFKAPAPGRLWVADITYVRTSAGFVYTAFVTDAYSRRIVGWATRSTMTTEALSLEALEHALATARRHEDAQLVHHSDRGSQYVAIAYTEKLADHGIRPSVGTVGDSYDNALAEAVNGLYKTELIYSQPSWRSLTEVEFATMNWVHWWNTTRLHEHLGQQTPAEVEDAYYEHQRGESLATEPRN</sequence>
<organism evidence="3 4">
    <name type="scientific">Nesterenkonia cremea</name>
    <dbReference type="NCBI Taxonomy" id="1882340"/>
    <lineage>
        <taxon>Bacteria</taxon>
        <taxon>Bacillati</taxon>
        <taxon>Actinomycetota</taxon>
        <taxon>Actinomycetes</taxon>
        <taxon>Micrococcales</taxon>
        <taxon>Micrococcaceae</taxon>
        <taxon>Nesterenkonia</taxon>
    </lineage>
</organism>
<evidence type="ECO:0000313" key="4">
    <source>
        <dbReference type="Proteomes" id="UP000633136"/>
    </source>
</evidence>